<accession>A0A6A5XBT5</accession>
<dbReference type="OrthoDB" id="10036721at2759"/>
<keyword evidence="2" id="KW-1185">Reference proteome</keyword>
<dbReference type="Proteomes" id="UP000799778">
    <property type="component" value="Unassembled WGS sequence"/>
</dbReference>
<dbReference type="RefSeq" id="XP_033378606.1">
    <property type="nucleotide sequence ID" value="XM_033529219.1"/>
</dbReference>
<name>A0A6A5XBT5_9PLEO</name>
<proteinExistence type="predicted"/>
<sequence>MWELDEEDGAYVRGMRAGDTSVGAFIENYTLEFDNKVVKGGIGWTVAFPIASPARGIQLYLVAEAQPYANADTTIFLLNSIVLGNGYFGVNVTSDIVAFRHVPRAYFCREQPVISSWDCVRREESRRCHRRRCRVQCFVE</sequence>
<protein>
    <submittedName>
        <fullName evidence="1">Uncharacterized protein</fullName>
    </submittedName>
</protein>
<organism evidence="1 2">
    <name type="scientific">Aaosphaeria arxii CBS 175.79</name>
    <dbReference type="NCBI Taxonomy" id="1450172"/>
    <lineage>
        <taxon>Eukaryota</taxon>
        <taxon>Fungi</taxon>
        <taxon>Dikarya</taxon>
        <taxon>Ascomycota</taxon>
        <taxon>Pezizomycotina</taxon>
        <taxon>Dothideomycetes</taxon>
        <taxon>Pleosporomycetidae</taxon>
        <taxon>Pleosporales</taxon>
        <taxon>Pleosporales incertae sedis</taxon>
        <taxon>Aaosphaeria</taxon>
    </lineage>
</organism>
<reference evidence="1" key="1">
    <citation type="journal article" date="2020" name="Stud. Mycol.">
        <title>101 Dothideomycetes genomes: a test case for predicting lifestyles and emergence of pathogens.</title>
        <authorList>
            <person name="Haridas S."/>
            <person name="Albert R."/>
            <person name="Binder M."/>
            <person name="Bloem J."/>
            <person name="Labutti K."/>
            <person name="Salamov A."/>
            <person name="Andreopoulos B."/>
            <person name="Baker S."/>
            <person name="Barry K."/>
            <person name="Bills G."/>
            <person name="Bluhm B."/>
            <person name="Cannon C."/>
            <person name="Castanera R."/>
            <person name="Culley D."/>
            <person name="Daum C."/>
            <person name="Ezra D."/>
            <person name="Gonzalez J."/>
            <person name="Henrissat B."/>
            <person name="Kuo A."/>
            <person name="Liang C."/>
            <person name="Lipzen A."/>
            <person name="Lutzoni F."/>
            <person name="Magnuson J."/>
            <person name="Mondo S."/>
            <person name="Nolan M."/>
            <person name="Ohm R."/>
            <person name="Pangilinan J."/>
            <person name="Park H.-J."/>
            <person name="Ramirez L."/>
            <person name="Alfaro M."/>
            <person name="Sun H."/>
            <person name="Tritt A."/>
            <person name="Yoshinaga Y."/>
            <person name="Zwiers L.-H."/>
            <person name="Turgeon B."/>
            <person name="Goodwin S."/>
            <person name="Spatafora J."/>
            <person name="Crous P."/>
            <person name="Grigoriev I."/>
        </authorList>
    </citation>
    <scope>NUCLEOTIDE SEQUENCE</scope>
    <source>
        <strain evidence="1">CBS 175.79</strain>
    </source>
</reference>
<dbReference type="GeneID" id="54286616"/>
<dbReference type="EMBL" id="ML978076">
    <property type="protein sequence ID" value="KAF2010267.1"/>
    <property type="molecule type" value="Genomic_DNA"/>
</dbReference>
<evidence type="ECO:0000313" key="1">
    <source>
        <dbReference type="EMBL" id="KAF2010267.1"/>
    </source>
</evidence>
<gene>
    <name evidence="1" type="ORF">BU24DRAFT_427400</name>
</gene>
<dbReference type="AlphaFoldDB" id="A0A6A5XBT5"/>
<evidence type="ECO:0000313" key="2">
    <source>
        <dbReference type="Proteomes" id="UP000799778"/>
    </source>
</evidence>